<dbReference type="Proteomes" id="UP000298133">
    <property type="component" value="Unassembled WGS sequence"/>
</dbReference>
<evidence type="ECO:0000259" key="7">
    <source>
        <dbReference type="Pfam" id="PF17827"/>
    </source>
</evidence>
<reference evidence="8 9" key="1">
    <citation type="submission" date="2019-03" db="EMBL/GenBank/DDBJ databases">
        <title>Draft genome of Gammaproteobacteria bacterium LSUCC0057, a member of the SAR92 clade.</title>
        <authorList>
            <person name="Lanclos V.C."/>
            <person name="Doiron C."/>
            <person name="Henson M.W."/>
            <person name="Thrash J.C."/>
        </authorList>
    </citation>
    <scope>NUCLEOTIDE SEQUENCE [LARGE SCALE GENOMIC DNA]</scope>
    <source>
        <strain evidence="8 9">LSUCC0057</strain>
    </source>
</reference>
<dbReference type="InterPro" id="IPR040758">
    <property type="entry name" value="PrmC_N"/>
</dbReference>
<feature type="binding site" evidence="5">
    <location>
        <begin position="183"/>
        <end position="186"/>
    </location>
    <ligand>
        <name>substrate</name>
    </ligand>
</feature>
<comment type="catalytic activity">
    <reaction evidence="4 5">
        <text>L-glutaminyl-[peptide chain release factor] + S-adenosyl-L-methionine = N(5)-methyl-L-glutaminyl-[peptide chain release factor] + S-adenosyl-L-homocysteine + H(+)</text>
        <dbReference type="Rhea" id="RHEA:42896"/>
        <dbReference type="Rhea" id="RHEA-COMP:10271"/>
        <dbReference type="Rhea" id="RHEA-COMP:10272"/>
        <dbReference type="ChEBI" id="CHEBI:15378"/>
        <dbReference type="ChEBI" id="CHEBI:30011"/>
        <dbReference type="ChEBI" id="CHEBI:57856"/>
        <dbReference type="ChEBI" id="CHEBI:59789"/>
        <dbReference type="ChEBI" id="CHEBI:61891"/>
        <dbReference type="EC" id="2.1.1.297"/>
    </reaction>
</comment>
<dbReference type="CDD" id="cd02440">
    <property type="entry name" value="AdoMet_MTases"/>
    <property type="match status" value="1"/>
</dbReference>
<dbReference type="EC" id="2.1.1.297" evidence="5"/>
<evidence type="ECO:0000256" key="5">
    <source>
        <dbReference type="HAMAP-Rule" id="MF_02126"/>
    </source>
</evidence>
<feature type="binding site" evidence="5">
    <location>
        <position position="183"/>
    </location>
    <ligand>
        <name>S-adenosyl-L-methionine</name>
        <dbReference type="ChEBI" id="CHEBI:59789"/>
    </ligand>
</feature>
<feature type="binding site" evidence="5">
    <location>
        <position position="140"/>
    </location>
    <ligand>
        <name>S-adenosyl-L-methionine</name>
        <dbReference type="ChEBI" id="CHEBI:59789"/>
    </ligand>
</feature>
<keyword evidence="1 5" id="KW-0489">Methyltransferase</keyword>
<organism evidence="8 9">
    <name type="scientific">Gammaproteobacteria bacterium LSUCC0057</name>
    <dbReference type="NCBI Taxonomy" id="2559237"/>
    <lineage>
        <taxon>Bacteria</taxon>
        <taxon>Pseudomonadati</taxon>
        <taxon>Pseudomonadota</taxon>
        <taxon>Gammaproteobacteria</taxon>
        <taxon>Cellvibrionales</taxon>
        <taxon>Porticoccaceae</taxon>
        <taxon>SAR92 clade</taxon>
    </lineage>
</organism>
<dbReference type="SUPFAM" id="SSF53335">
    <property type="entry name" value="S-adenosyl-L-methionine-dependent methyltransferases"/>
    <property type="match status" value="1"/>
</dbReference>
<keyword evidence="3 5" id="KW-0949">S-adenosyl-L-methionine</keyword>
<keyword evidence="2 5" id="KW-0808">Transferase</keyword>
<evidence type="ECO:0000256" key="3">
    <source>
        <dbReference type="ARBA" id="ARBA00022691"/>
    </source>
</evidence>
<feature type="binding site" evidence="5">
    <location>
        <begin position="117"/>
        <end position="121"/>
    </location>
    <ligand>
        <name>S-adenosyl-L-methionine</name>
        <dbReference type="ChEBI" id="CHEBI:59789"/>
    </ligand>
</feature>
<dbReference type="InterPro" id="IPR004556">
    <property type="entry name" value="HemK-like"/>
</dbReference>
<dbReference type="Pfam" id="PF17827">
    <property type="entry name" value="PrmC_N"/>
    <property type="match status" value="1"/>
</dbReference>
<dbReference type="Gene3D" id="1.10.8.10">
    <property type="entry name" value="DNA helicase RuvA subunit, C-terminal domain"/>
    <property type="match status" value="1"/>
</dbReference>
<comment type="function">
    <text evidence="5">Methylates the class 1 translation termination release factors RF1/PrfA and RF2/PrfB on the glutamine residue of the universally conserved GGQ motif.</text>
</comment>
<dbReference type="GO" id="GO:0003676">
    <property type="term" value="F:nucleic acid binding"/>
    <property type="evidence" value="ECO:0007669"/>
    <property type="project" value="InterPro"/>
</dbReference>
<sequence>MAVNSIGAQLAAAQLPGDSAALDAQILLAELLQVSRTYLATWPERELTAVQVAHYQRWLARRRSGEPVAYIVGHQGFWSLQLACAPSTLIPRPETELVVEQALELALEPTAAVLDLGCGTGAIALALASERQRWQIVAVERDAAAVQLAERNRRHCATGCVQVVQSDWFAALGERRFDLIVSNPPYIEAGDNHLAEGDVAFEPRSALVAGADGLADLRHIIRCAPQHLQRGGWLLVEHGYNQAAAVAGLFEAAGFAAVSGRRDLNGVPRTTIGRWQ</sequence>
<evidence type="ECO:0000256" key="1">
    <source>
        <dbReference type="ARBA" id="ARBA00022603"/>
    </source>
</evidence>
<dbReference type="NCBIfam" id="TIGR00536">
    <property type="entry name" value="hemK_fam"/>
    <property type="match status" value="1"/>
</dbReference>
<feature type="binding site" evidence="5">
    <location>
        <position position="168"/>
    </location>
    <ligand>
        <name>S-adenosyl-L-methionine</name>
        <dbReference type="ChEBI" id="CHEBI:59789"/>
    </ligand>
</feature>
<evidence type="ECO:0000256" key="4">
    <source>
        <dbReference type="ARBA" id="ARBA00048391"/>
    </source>
</evidence>
<gene>
    <name evidence="5 8" type="primary">prmC</name>
    <name evidence="8" type="ORF">E3W66_05495</name>
</gene>
<dbReference type="Pfam" id="PF05175">
    <property type="entry name" value="MTS"/>
    <property type="match status" value="1"/>
</dbReference>
<dbReference type="InterPro" id="IPR050320">
    <property type="entry name" value="N5-glutamine_MTase"/>
</dbReference>
<accession>A0A4Y8UFV8</accession>
<evidence type="ECO:0000313" key="9">
    <source>
        <dbReference type="Proteomes" id="UP000298133"/>
    </source>
</evidence>
<proteinExistence type="inferred from homology"/>
<evidence type="ECO:0000313" key="8">
    <source>
        <dbReference type="EMBL" id="TFH67706.1"/>
    </source>
</evidence>
<comment type="similarity">
    <text evidence="5">Belongs to the protein N5-glutamine methyltransferase family. PrmC subfamily.</text>
</comment>
<dbReference type="PANTHER" id="PTHR18895">
    <property type="entry name" value="HEMK METHYLTRANSFERASE"/>
    <property type="match status" value="1"/>
</dbReference>
<dbReference type="GO" id="GO:0032259">
    <property type="term" value="P:methylation"/>
    <property type="evidence" value="ECO:0007669"/>
    <property type="project" value="UniProtKB-KW"/>
</dbReference>
<evidence type="ECO:0000256" key="2">
    <source>
        <dbReference type="ARBA" id="ARBA00022679"/>
    </source>
</evidence>
<dbReference type="AlphaFoldDB" id="A0A4Y8UFV8"/>
<dbReference type="InterPro" id="IPR029063">
    <property type="entry name" value="SAM-dependent_MTases_sf"/>
</dbReference>
<dbReference type="HAMAP" id="MF_02126">
    <property type="entry name" value="RF_methyltr_PrmC"/>
    <property type="match status" value="1"/>
</dbReference>
<dbReference type="InterPro" id="IPR019874">
    <property type="entry name" value="RF_methyltr_PrmC"/>
</dbReference>
<comment type="caution">
    <text evidence="8">The sequence shown here is derived from an EMBL/GenBank/DDBJ whole genome shotgun (WGS) entry which is preliminary data.</text>
</comment>
<feature type="domain" description="Methyltransferase small" evidence="6">
    <location>
        <begin position="108"/>
        <end position="191"/>
    </location>
</feature>
<dbReference type="FunFam" id="3.40.50.150:FF:000053">
    <property type="entry name" value="Release factor glutamine methyltransferase"/>
    <property type="match status" value="1"/>
</dbReference>
<name>A0A4Y8UFV8_9GAMM</name>
<dbReference type="EMBL" id="SPIA01000002">
    <property type="protein sequence ID" value="TFH67706.1"/>
    <property type="molecule type" value="Genomic_DNA"/>
</dbReference>
<dbReference type="NCBIfam" id="TIGR03534">
    <property type="entry name" value="RF_mod_PrmC"/>
    <property type="match status" value="1"/>
</dbReference>
<dbReference type="InterPro" id="IPR002052">
    <property type="entry name" value="DNA_methylase_N6_adenine_CS"/>
</dbReference>
<protein>
    <recommendedName>
        <fullName evidence="5">Release factor glutamine methyltransferase</fullName>
        <shortName evidence="5">RF MTase</shortName>
        <ecNumber evidence="5">2.1.1.297</ecNumber>
    </recommendedName>
    <alternativeName>
        <fullName evidence="5">N5-glutamine methyltransferase PrmC</fullName>
    </alternativeName>
    <alternativeName>
        <fullName evidence="5">Protein-(glutamine-N5) MTase PrmC</fullName>
    </alternativeName>
    <alternativeName>
        <fullName evidence="5">Protein-glutamine N-methyltransferase PrmC</fullName>
    </alternativeName>
</protein>
<dbReference type="PANTHER" id="PTHR18895:SF74">
    <property type="entry name" value="MTRF1L RELEASE FACTOR GLUTAMINE METHYLTRANSFERASE"/>
    <property type="match status" value="1"/>
</dbReference>
<keyword evidence="9" id="KW-1185">Reference proteome</keyword>
<dbReference type="PROSITE" id="PS00092">
    <property type="entry name" value="N6_MTASE"/>
    <property type="match status" value="1"/>
</dbReference>
<dbReference type="Gene3D" id="3.40.50.150">
    <property type="entry name" value="Vaccinia Virus protein VP39"/>
    <property type="match status" value="1"/>
</dbReference>
<dbReference type="OrthoDB" id="9800643at2"/>
<feature type="domain" description="Release factor glutamine methyltransferase N-terminal" evidence="7">
    <location>
        <begin position="6"/>
        <end position="73"/>
    </location>
</feature>
<evidence type="ECO:0000259" key="6">
    <source>
        <dbReference type="Pfam" id="PF05175"/>
    </source>
</evidence>
<dbReference type="GO" id="GO:0102559">
    <property type="term" value="F:peptide chain release factor N(5)-glutamine methyltransferase activity"/>
    <property type="evidence" value="ECO:0007669"/>
    <property type="project" value="UniProtKB-EC"/>
</dbReference>
<dbReference type="InterPro" id="IPR007848">
    <property type="entry name" value="Small_mtfrase_dom"/>
</dbReference>